<gene>
    <name evidence="3" type="ORF">K491DRAFT_693920</name>
</gene>
<dbReference type="Proteomes" id="UP000799324">
    <property type="component" value="Unassembled WGS sequence"/>
</dbReference>
<protein>
    <recommendedName>
        <fullName evidence="2">2EXR domain-containing protein</fullName>
    </recommendedName>
</protein>
<dbReference type="EMBL" id="MU004365">
    <property type="protein sequence ID" value="KAF2654391.1"/>
    <property type="molecule type" value="Genomic_DNA"/>
</dbReference>
<feature type="domain" description="2EXR" evidence="2">
    <location>
        <begin position="182"/>
        <end position="254"/>
    </location>
</feature>
<organism evidence="3 4">
    <name type="scientific">Lophiostoma macrostomum CBS 122681</name>
    <dbReference type="NCBI Taxonomy" id="1314788"/>
    <lineage>
        <taxon>Eukaryota</taxon>
        <taxon>Fungi</taxon>
        <taxon>Dikarya</taxon>
        <taxon>Ascomycota</taxon>
        <taxon>Pezizomycotina</taxon>
        <taxon>Dothideomycetes</taxon>
        <taxon>Pleosporomycetidae</taxon>
        <taxon>Pleosporales</taxon>
        <taxon>Lophiostomataceae</taxon>
        <taxon>Lophiostoma</taxon>
    </lineage>
</organism>
<name>A0A6A6T5C3_9PLEO</name>
<evidence type="ECO:0000259" key="2">
    <source>
        <dbReference type="Pfam" id="PF20150"/>
    </source>
</evidence>
<dbReference type="InterPro" id="IPR038883">
    <property type="entry name" value="AN11006-like"/>
</dbReference>
<dbReference type="InterPro" id="IPR045518">
    <property type="entry name" value="2EXR"/>
</dbReference>
<accession>A0A6A6T5C3</accession>
<dbReference type="PANTHER" id="PTHR42085">
    <property type="entry name" value="F-BOX DOMAIN-CONTAINING PROTEIN"/>
    <property type="match status" value="1"/>
</dbReference>
<evidence type="ECO:0000313" key="4">
    <source>
        <dbReference type="Proteomes" id="UP000799324"/>
    </source>
</evidence>
<dbReference type="PANTHER" id="PTHR42085:SF1">
    <property type="entry name" value="F-BOX DOMAIN-CONTAINING PROTEIN"/>
    <property type="match status" value="1"/>
</dbReference>
<dbReference type="OrthoDB" id="62952at2759"/>
<sequence>MSRKRDYLDYQDSDWDVIDLTMDEADNHKWQRTPREVIDLTLDDRSTRVRTSSFGASTFTSPSGSEPYQPGSLTTPDILSSLQTADQGHRNPSSLNLTRKQLPAELDLLDSEDSDDSIMLNNWKLPYMGGPTPEDIFGSMGITFESSKPAAVEAVKPVAIMKTNNWRPLSPIQNSRQPVRTFHPFMKLPRELRNRVYEEVLVSNNEIAPRLCNGNGNAVHFHDDNSWAHNSISNTLAITQVSKQLRDEALPIFYGSNTFVFGIDLATFFERLSQLNRFHMVRRVTFPVHMYHEEFMNRVLRDVLKNLTDQELFEQSLRERFPNFDWRDPRAAISALRMHPAHTGGGVPWIGLFLVLRRLSASLNHNATERLDRELVVRIPSETIFAEYKGLNWFREVLRDLRIKLKIVEGAPVHWLSSGFQFEWNQKYQHRHVDDQMLGFEDKEKIRDTLDRTYMSAMYRATPNPISYYRDACPNDDRSGIEWYRVDMTARPDIASLDVSMRTNVEQGDASMGESEDRPH</sequence>
<evidence type="ECO:0000313" key="3">
    <source>
        <dbReference type="EMBL" id="KAF2654391.1"/>
    </source>
</evidence>
<evidence type="ECO:0000256" key="1">
    <source>
        <dbReference type="SAM" id="MobiDB-lite"/>
    </source>
</evidence>
<dbReference type="Pfam" id="PF20150">
    <property type="entry name" value="2EXR"/>
    <property type="match status" value="1"/>
</dbReference>
<reference evidence="3" key="1">
    <citation type="journal article" date="2020" name="Stud. Mycol.">
        <title>101 Dothideomycetes genomes: a test case for predicting lifestyles and emergence of pathogens.</title>
        <authorList>
            <person name="Haridas S."/>
            <person name="Albert R."/>
            <person name="Binder M."/>
            <person name="Bloem J."/>
            <person name="Labutti K."/>
            <person name="Salamov A."/>
            <person name="Andreopoulos B."/>
            <person name="Baker S."/>
            <person name="Barry K."/>
            <person name="Bills G."/>
            <person name="Bluhm B."/>
            <person name="Cannon C."/>
            <person name="Castanera R."/>
            <person name="Culley D."/>
            <person name="Daum C."/>
            <person name="Ezra D."/>
            <person name="Gonzalez J."/>
            <person name="Henrissat B."/>
            <person name="Kuo A."/>
            <person name="Liang C."/>
            <person name="Lipzen A."/>
            <person name="Lutzoni F."/>
            <person name="Magnuson J."/>
            <person name="Mondo S."/>
            <person name="Nolan M."/>
            <person name="Ohm R."/>
            <person name="Pangilinan J."/>
            <person name="Park H.-J."/>
            <person name="Ramirez L."/>
            <person name="Alfaro M."/>
            <person name="Sun H."/>
            <person name="Tritt A."/>
            <person name="Yoshinaga Y."/>
            <person name="Zwiers L.-H."/>
            <person name="Turgeon B."/>
            <person name="Goodwin S."/>
            <person name="Spatafora J."/>
            <person name="Crous P."/>
            <person name="Grigoriev I."/>
        </authorList>
    </citation>
    <scope>NUCLEOTIDE SEQUENCE</scope>
    <source>
        <strain evidence="3">CBS 122681</strain>
    </source>
</reference>
<dbReference type="AlphaFoldDB" id="A0A6A6T5C3"/>
<feature type="region of interest" description="Disordered" evidence="1">
    <location>
        <begin position="53"/>
        <end position="76"/>
    </location>
</feature>
<keyword evidence="4" id="KW-1185">Reference proteome</keyword>
<proteinExistence type="predicted"/>